<evidence type="ECO:0000256" key="6">
    <source>
        <dbReference type="ARBA" id="ARBA00022840"/>
    </source>
</evidence>
<keyword evidence="1" id="KW-0963">Cytoplasm</keyword>
<dbReference type="GO" id="GO:0009102">
    <property type="term" value="P:biotin biosynthetic process"/>
    <property type="evidence" value="ECO:0007669"/>
    <property type="project" value="UniProtKB-UniRule"/>
</dbReference>
<evidence type="ECO:0000256" key="8">
    <source>
        <dbReference type="NCBIfam" id="TIGR00347"/>
    </source>
</evidence>
<dbReference type="Proteomes" id="UP000886251">
    <property type="component" value="Unassembled WGS sequence"/>
</dbReference>
<keyword evidence="2 9" id="KW-0436">Ligase</keyword>
<keyword evidence="7" id="KW-0460">Magnesium</keyword>
<evidence type="ECO:0000256" key="1">
    <source>
        <dbReference type="ARBA" id="ARBA00022490"/>
    </source>
</evidence>
<dbReference type="AlphaFoldDB" id="A0A831W5G6"/>
<dbReference type="GO" id="GO:0004141">
    <property type="term" value="F:dethiobiotin synthase activity"/>
    <property type="evidence" value="ECO:0007669"/>
    <property type="project" value="UniProtKB-UniRule"/>
</dbReference>
<evidence type="ECO:0000256" key="2">
    <source>
        <dbReference type="ARBA" id="ARBA00022598"/>
    </source>
</evidence>
<dbReference type="HAMAP" id="MF_00336">
    <property type="entry name" value="BioD"/>
    <property type="match status" value="1"/>
</dbReference>
<dbReference type="PANTHER" id="PTHR43210:SF5">
    <property type="entry name" value="DETHIOBIOTIN SYNTHETASE"/>
    <property type="match status" value="1"/>
</dbReference>
<dbReference type="SUPFAM" id="SSF52540">
    <property type="entry name" value="P-loop containing nucleoside triphosphate hydrolases"/>
    <property type="match status" value="1"/>
</dbReference>
<reference evidence="9" key="1">
    <citation type="journal article" date="2020" name="mSystems">
        <title>Genome- and Community-Level Interaction Insights into Carbon Utilization and Element Cycling Functions of Hydrothermarchaeota in Hydrothermal Sediment.</title>
        <authorList>
            <person name="Zhou Z."/>
            <person name="Liu Y."/>
            <person name="Xu W."/>
            <person name="Pan J."/>
            <person name="Luo Z.H."/>
            <person name="Li M."/>
        </authorList>
    </citation>
    <scope>NUCLEOTIDE SEQUENCE [LARGE SCALE GENOMIC DNA]</scope>
    <source>
        <strain evidence="9">HyVt-443</strain>
    </source>
</reference>
<dbReference type="GO" id="GO:0042803">
    <property type="term" value="F:protein homodimerization activity"/>
    <property type="evidence" value="ECO:0007669"/>
    <property type="project" value="UniProtKB-ARBA"/>
</dbReference>
<dbReference type="GO" id="GO:0000287">
    <property type="term" value="F:magnesium ion binding"/>
    <property type="evidence" value="ECO:0007669"/>
    <property type="project" value="InterPro"/>
</dbReference>
<sequence length="196" mass="20687">MTRQGYFVTGTDTGCGKTEITLGLMARFRAAGERVVGMKPVASGAERRAAGLRNDDALRIQAAATAPPPPYELVNPCAFEPPIAPHLAALEAEREIALEPLVTAFRRLSAGADRVLVEGVGGWKVPLNDCDTVADLARALGLPVILVVGLRLGCINHALLSAESIRAAGCVLAGWVANQVEPGMLRLEENIATLER</sequence>
<dbReference type="InterPro" id="IPR004472">
    <property type="entry name" value="DTB_synth_BioD"/>
</dbReference>
<feature type="non-terminal residue" evidence="9">
    <location>
        <position position="196"/>
    </location>
</feature>
<evidence type="ECO:0000256" key="3">
    <source>
        <dbReference type="ARBA" id="ARBA00022723"/>
    </source>
</evidence>
<proteinExistence type="inferred from homology"/>
<dbReference type="UniPathway" id="UPA00078"/>
<dbReference type="FunFam" id="3.40.50.300:FF:000292">
    <property type="entry name" value="ATP-dependent dethiobiotin synthetase BioD"/>
    <property type="match status" value="1"/>
</dbReference>
<dbReference type="GO" id="GO:0005829">
    <property type="term" value="C:cytosol"/>
    <property type="evidence" value="ECO:0007669"/>
    <property type="project" value="TreeGrafter"/>
</dbReference>
<evidence type="ECO:0000256" key="7">
    <source>
        <dbReference type="ARBA" id="ARBA00022842"/>
    </source>
</evidence>
<keyword evidence="5" id="KW-0093">Biotin biosynthesis</keyword>
<dbReference type="Pfam" id="PF13500">
    <property type="entry name" value="AAA_26"/>
    <property type="match status" value="1"/>
</dbReference>
<dbReference type="PANTHER" id="PTHR43210">
    <property type="entry name" value="DETHIOBIOTIN SYNTHETASE"/>
    <property type="match status" value="1"/>
</dbReference>
<name>A0A831W5G6_9GAMM</name>
<organism evidence="9">
    <name type="scientific">Sedimenticola thiotaurini</name>
    <dbReference type="NCBI Taxonomy" id="1543721"/>
    <lineage>
        <taxon>Bacteria</taxon>
        <taxon>Pseudomonadati</taxon>
        <taxon>Pseudomonadota</taxon>
        <taxon>Gammaproteobacteria</taxon>
        <taxon>Chromatiales</taxon>
        <taxon>Sedimenticolaceae</taxon>
        <taxon>Sedimenticola</taxon>
    </lineage>
</organism>
<keyword evidence="3" id="KW-0479">Metal-binding</keyword>
<dbReference type="GO" id="GO:0005524">
    <property type="term" value="F:ATP binding"/>
    <property type="evidence" value="ECO:0007669"/>
    <property type="project" value="UniProtKB-KW"/>
</dbReference>
<dbReference type="Gene3D" id="3.40.50.300">
    <property type="entry name" value="P-loop containing nucleotide triphosphate hydrolases"/>
    <property type="match status" value="1"/>
</dbReference>
<keyword evidence="4" id="KW-0547">Nucleotide-binding</keyword>
<evidence type="ECO:0000256" key="5">
    <source>
        <dbReference type="ARBA" id="ARBA00022756"/>
    </source>
</evidence>
<dbReference type="NCBIfam" id="TIGR00347">
    <property type="entry name" value="bioD"/>
    <property type="match status" value="1"/>
</dbReference>
<keyword evidence="6" id="KW-0067">ATP-binding</keyword>
<accession>A0A831W5G6</accession>
<gene>
    <name evidence="9" type="primary">bioD</name>
    <name evidence="9" type="ORF">ENI96_08095</name>
</gene>
<dbReference type="InterPro" id="IPR027417">
    <property type="entry name" value="P-loop_NTPase"/>
</dbReference>
<dbReference type="PIRSF" id="PIRSF006755">
    <property type="entry name" value="DTB_synth"/>
    <property type="match status" value="1"/>
</dbReference>
<dbReference type="EMBL" id="DRKP01000093">
    <property type="protein sequence ID" value="HEB96378.1"/>
    <property type="molecule type" value="Genomic_DNA"/>
</dbReference>
<comment type="caution">
    <text evidence="9">The sequence shown here is derived from an EMBL/GenBank/DDBJ whole genome shotgun (WGS) entry which is preliminary data.</text>
</comment>
<evidence type="ECO:0000313" key="9">
    <source>
        <dbReference type="EMBL" id="HEB96378.1"/>
    </source>
</evidence>
<dbReference type="CDD" id="cd03109">
    <property type="entry name" value="DTBS"/>
    <property type="match status" value="1"/>
</dbReference>
<dbReference type="EC" id="6.3.3.3" evidence="8"/>
<evidence type="ECO:0000256" key="4">
    <source>
        <dbReference type="ARBA" id="ARBA00022741"/>
    </source>
</evidence>
<protein>
    <recommendedName>
        <fullName evidence="8">Dethiobiotin synthase</fullName>
        <ecNumber evidence="8">6.3.3.3</ecNumber>
    </recommendedName>
</protein>